<sequence length="96" mass="10892">MLCALSSYKAGSKGNTHSLQPFAFTVHTLSYNHLSLSHSLSRQFVDQNSIRLLRQLHRSKLLEAITSDVVQYMTSVRIADFDTVHLLGEWKPDDAF</sequence>
<name>A0A444XZL6_ARAHY</name>
<evidence type="ECO:0000313" key="1">
    <source>
        <dbReference type="EMBL" id="RYQ95107.1"/>
    </source>
</evidence>
<comment type="caution">
    <text evidence="1">The sequence shown here is derived from an EMBL/GenBank/DDBJ whole genome shotgun (WGS) entry which is preliminary data.</text>
</comment>
<proteinExistence type="predicted"/>
<organism evidence="1 2">
    <name type="scientific">Arachis hypogaea</name>
    <name type="common">Peanut</name>
    <dbReference type="NCBI Taxonomy" id="3818"/>
    <lineage>
        <taxon>Eukaryota</taxon>
        <taxon>Viridiplantae</taxon>
        <taxon>Streptophyta</taxon>
        <taxon>Embryophyta</taxon>
        <taxon>Tracheophyta</taxon>
        <taxon>Spermatophyta</taxon>
        <taxon>Magnoliopsida</taxon>
        <taxon>eudicotyledons</taxon>
        <taxon>Gunneridae</taxon>
        <taxon>Pentapetalae</taxon>
        <taxon>rosids</taxon>
        <taxon>fabids</taxon>
        <taxon>Fabales</taxon>
        <taxon>Fabaceae</taxon>
        <taxon>Papilionoideae</taxon>
        <taxon>50 kb inversion clade</taxon>
        <taxon>dalbergioids sensu lato</taxon>
        <taxon>Dalbergieae</taxon>
        <taxon>Pterocarpus clade</taxon>
        <taxon>Arachis</taxon>
    </lineage>
</organism>
<evidence type="ECO:0000313" key="2">
    <source>
        <dbReference type="Proteomes" id="UP000289738"/>
    </source>
</evidence>
<reference evidence="1 2" key="1">
    <citation type="submission" date="2019-01" db="EMBL/GenBank/DDBJ databases">
        <title>Sequencing of cultivated peanut Arachis hypogaea provides insights into genome evolution and oil improvement.</title>
        <authorList>
            <person name="Chen X."/>
        </authorList>
    </citation>
    <scope>NUCLEOTIDE SEQUENCE [LARGE SCALE GENOMIC DNA]</scope>
    <source>
        <strain evidence="2">cv. Fuhuasheng</strain>
        <tissue evidence="1">Leaves</tissue>
    </source>
</reference>
<dbReference type="AlphaFoldDB" id="A0A444XZL6"/>
<protein>
    <submittedName>
        <fullName evidence="1">Uncharacterized protein</fullName>
    </submittedName>
</protein>
<keyword evidence="2" id="KW-1185">Reference proteome</keyword>
<dbReference type="EMBL" id="SDMP01000018">
    <property type="protein sequence ID" value="RYQ95107.1"/>
    <property type="molecule type" value="Genomic_DNA"/>
</dbReference>
<dbReference type="Proteomes" id="UP000289738">
    <property type="component" value="Chromosome B08"/>
</dbReference>
<accession>A0A444XZL6</accession>
<gene>
    <name evidence="1" type="ORF">Ahy_B08g090137</name>
</gene>